<dbReference type="InterPro" id="IPR050109">
    <property type="entry name" value="HTH-type_TetR-like_transc_reg"/>
</dbReference>
<dbReference type="RefSeq" id="WP_037506254.1">
    <property type="nucleotide sequence ID" value="NZ_CAIGKD010000001.1"/>
</dbReference>
<gene>
    <name evidence="4" type="ORF">EBF16_25215</name>
</gene>
<accession>A0A085KB83</accession>
<evidence type="ECO:0000256" key="3">
    <source>
        <dbReference type="ARBA" id="ARBA00023163"/>
    </source>
</evidence>
<dbReference type="SUPFAM" id="SSF46689">
    <property type="entry name" value="Homeodomain-like"/>
    <property type="match status" value="2"/>
</dbReference>
<dbReference type="PANTHER" id="PTHR30055:SF234">
    <property type="entry name" value="HTH-TYPE TRANSCRIPTIONAL REGULATOR BETI"/>
    <property type="match status" value="1"/>
</dbReference>
<dbReference type="AlphaFoldDB" id="A0A085KB83"/>
<sequence>MATAENSEKTSEIGAMERLIEAVLDIWERNGASDTSARAISRLAQTPVSGIYHHFGSLEQLFLSAYEQAQRDSERWCAARLAELEGVAPLSRNAFGPLLAALIDQWCEEQRRLAFAWRECQLIAAREDRYVPVCDRWAAMWRSFWEDVCTRCGHGGHGAHTAYLFDGEATLHLMRWRRPVDRAALDDMCAGWSDWLCGRPVRAGHWRQFAREQADLALPEQTISSGTMEQIAEAAADVLAQDGMAALTHRAVAARAGLTLGVVSYNFRSSAELVRAAFEMIYRKAVESGGGTVPEAVTLTDEQLLARYSNPPPRNDRILPAIDELMLAAARDGDLRDFAPQLRYRRGRTSGGLLRAILGRDVVPLEAALFSGFISGHRKTCFGLTPAEAARAGAQAMLDLRTMVRTAADAAQSESA</sequence>
<dbReference type="GO" id="GO:0003700">
    <property type="term" value="F:DNA-binding transcription factor activity"/>
    <property type="evidence" value="ECO:0007669"/>
    <property type="project" value="TreeGrafter"/>
</dbReference>
<dbReference type="Gene3D" id="1.10.357.10">
    <property type="entry name" value="Tetracycline Repressor, domain 2"/>
    <property type="match status" value="2"/>
</dbReference>
<name>A0A085KB83_SPHYA</name>
<proteinExistence type="predicted"/>
<keyword evidence="3" id="KW-0804">Transcription</keyword>
<dbReference type="InterPro" id="IPR001647">
    <property type="entry name" value="HTH_TetR"/>
</dbReference>
<reference evidence="4 5" key="1">
    <citation type="submission" date="2018-10" db="EMBL/GenBank/DDBJ databases">
        <title>Characterization and genome analysis of a novel bacterium Sphingobium yanoikuyae SJTF8 capable of degrading PAHs.</title>
        <authorList>
            <person name="Yin C."/>
            <person name="Xiong W."/>
            <person name="Liang R."/>
        </authorList>
    </citation>
    <scope>NUCLEOTIDE SEQUENCE [LARGE SCALE GENOMIC DNA]</scope>
    <source>
        <strain evidence="4 5">SJTF8</strain>
    </source>
</reference>
<evidence type="ECO:0000256" key="2">
    <source>
        <dbReference type="ARBA" id="ARBA00023125"/>
    </source>
</evidence>
<dbReference type="InterPro" id="IPR009057">
    <property type="entry name" value="Homeodomain-like_sf"/>
</dbReference>
<dbReference type="Proteomes" id="UP000280708">
    <property type="component" value="Chromosome"/>
</dbReference>
<keyword evidence="2" id="KW-0238">DNA-binding</keyword>
<keyword evidence="1" id="KW-0805">Transcription regulation</keyword>
<dbReference type="Pfam" id="PF00440">
    <property type="entry name" value="TetR_N"/>
    <property type="match status" value="2"/>
</dbReference>
<evidence type="ECO:0000313" key="5">
    <source>
        <dbReference type="Proteomes" id="UP000280708"/>
    </source>
</evidence>
<protein>
    <submittedName>
        <fullName evidence="4">TetR family transcriptional regulator</fullName>
    </submittedName>
</protein>
<organism evidence="4 5">
    <name type="scientific">Sphingobium yanoikuyae</name>
    <name type="common">Sphingomonas yanoikuyae</name>
    <dbReference type="NCBI Taxonomy" id="13690"/>
    <lineage>
        <taxon>Bacteria</taxon>
        <taxon>Pseudomonadati</taxon>
        <taxon>Pseudomonadota</taxon>
        <taxon>Alphaproteobacteria</taxon>
        <taxon>Sphingomonadales</taxon>
        <taxon>Sphingomonadaceae</taxon>
        <taxon>Sphingobium</taxon>
    </lineage>
</organism>
<dbReference type="GO" id="GO:0000976">
    <property type="term" value="F:transcription cis-regulatory region binding"/>
    <property type="evidence" value="ECO:0007669"/>
    <property type="project" value="TreeGrafter"/>
</dbReference>
<evidence type="ECO:0000256" key="1">
    <source>
        <dbReference type="ARBA" id="ARBA00023015"/>
    </source>
</evidence>
<dbReference type="PROSITE" id="PS50977">
    <property type="entry name" value="HTH_TETR_2"/>
    <property type="match status" value="2"/>
</dbReference>
<dbReference type="EMBL" id="CP033230">
    <property type="protein sequence ID" value="AYO79874.1"/>
    <property type="molecule type" value="Genomic_DNA"/>
</dbReference>
<dbReference type="PANTHER" id="PTHR30055">
    <property type="entry name" value="HTH-TYPE TRANSCRIPTIONAL REGULATOR RUTR"/>
    <property type="match status" value="1"/>
</dbReference>
<evidence type="ECO:0000313" key="4">
    <source>
        <dbReference type="EMBL" id="AYO79874.1"/>
    </source>
</evidence>